<keyword evidence="3" id="KW-1185">Reference proteome</keyword>
<dbReference type="GO" id="GO:0005634">
    <property type="term" value="C:nucleus"/>
    <property type="evidence" value="ECO:0007669"/>
    <property type="project" value="TreeGrafter"/>
</dbReference>
<dbReference type="InterPro" id="IPR006578">
    <property type="entry name" value="MADF-dom"/>
</dbReference>
<dbReference type="AlphaFoldDB" id="A0AA36DIK0"/>
<feature type="non-terminal residue" evidence="2">
    <location>
        <position position="396"/>
    </location>
</feature>
<dbReference type="PANTHER" id="PTHR12243:SF57">
    <property type="entry name" value="ALCOHOL DEHYDROGENASE TRANSCRIPTION FACTOR MYB_SANT-LIKE PROTEIN"/>
    <property type="match status" value="1"/>
</dbReference>
<reference evidence="2" key="1">
    <citation type="submission" date="2023-06" db="EMBL/GenBank/DDBJ databases">
        <authorList>
            <person name="Delattre M."/>
        </authorList>
    </citation>
    <scope>NUCLEOTIDE SEQUENCE</scope>
    <source>
        <strain evidence="2">AF72</strain>
    </source>
</reference>
<evidence type="ECO:0000259" key="1">
    <source>
        <dbReference type="PROSITE" id="PS51029"/>
    </source>
</evidence>
<feature type="domain" description="MADF" evidence="1">
    <location>
        <begin position="98"/>
        <end position="183"/>
    </location>
</feature>
<organism evidence="2 3">
    <name type="scientific">Mesorhabditis spiculigera</name>
    <dbReference type="NCBI Taxonomy" id="96644"/>
    <lineage>
        <taxon>Eukaryota</taxon>
        <taxon>Metazoa</taxon>
        <taxon>Ecdysozoa</taxon>
        <taxon>Nematoda</taxon>
        <taxon>Chromadorea</taxon>
        <taxon>Rhabditida</taxon>
        <taxon>Rhabditina</taxon>
        <taxon>Rhabditomorpha</taxon>
        <taxon>Rhabditoidea</taxon>
        <taxon>Rhabditidae</taxon>
        <taxon>Mesorhabditinae</taxon>
        <taxon>Mesorhabditis</taxon>
    </lineage>
</organism>
<protein>
    <recommendedName>
        <fullName evidence="1">MADF domain-containing protein</fullName>
    </recommendedName>
</protein>
<dbReference type="Pfam" id="PF10545">
    <property type="entry name" value="MADF_DNA_bdg"/>
    <property type="match status" value="2"/>
</dbReference>
<dbReference type="PANTHER" id="PTHR12243">
    <property type="entry name" value="MADF DOMAIN TRANSCRIPTION FACTOR"/>
    <property type="match status" value="1"/>
</dbReference>
<accession>A0AA36DIK0</accession>
<evidence type="ECO:0000313" key="2">
    <source>
        <dbReference type="EMBL" id="CAJ0587231.1"/>
    </source>
</evidence>
<dbReference type="Proteomes" id="UP001177023">
    <property type="component" value="Unassembled WGS sequence"/>
</dbReference>
<dbReference type="EMBL" id="CATQJA010002709">
    <property type="protein sequence ID" value="CAJ0587231.1"/>
    <property type="molecule type" value="Genomic_DNA"/>
</dbReference>
<dbReference type="PROSITE" id="PS51029">
    <property type="entry name" value="MADF"/>
    <property type="match status" value="2"/>
</dbReference>
<comment type="caution">
    <text evidence="2">The sequence shown here is derived from an EMBL/GenBank/DDBJ whole genome shotgun (WGS) entry which is preliminary data.</text>
</comment>
<name>A0AA36DIK0_9BILA</name>
<dbReference type="SMART" id="SM00595">
    <property type="entry name" value="MADF"/>
    <property type="match status" value="2"/>
</dbReference>
<evidence type="ECO:0000313" key="3">
    <source>
        <dbReference type="Proteomes" id="UP001177023"/>
    </source>
</evidence>
<dbReference type="GO" id="GO:0006357">
    <property type="term" value="P:regulation of transcription by RNA polymerase II"/>
    <property type="evidence" value="ECO:0007669"/>
    <property type="project" value="TreeGrafter"/>
</dbReference>
<dbReference type="InterPro" id="IPR039353">
    <property type="entry name" value="TF_Adf1"/>
</dbReference>
<sequence>MRGRPDSIGAARVSMGVLGSQPSEAAAEGADAVRFASLSAACRARVFMSFDGDSPSCSSTCPSGRYGVGQPGPEPVSASMPSQMMGLIDEGEPSFNLRLIEAVKHNRCLFDATDRQYRSTEYKTKVWNRLVTYLAFDGDSRTLYNRWKQLRDKYGKEKKKHKGGTNSTWQYYKHLVFLDPHMSDRPHTKNVIVTKEGRQIIDMNFYVTDPHFNAGLIEEVKRHTCLFDIRDPKYRHTEYRNMAWNSIISALNFPIGDITMIYKQWKKLRDRYVREKKRLRMLPQGQHEDSTWDLYGAMTWMDPYLDERSASGKKRKMDNMDMSDEDIWEDGAYMMLDKRASNGDVLLDGDSAFAASTVSDLRSLSEDARLLAKAQIEALFEPKPSSQQQHISYDLQ</sequence>
<proteinExistence type="predicted"/>
<dbReference type="GO" id="GO:0005667">
    <property type="term" value="C:transcription regulator complex"/>
    <property type="evidence" value="ECO:0007669"/>
    <property type="project" value="TreeGrafter"/>
</dbReference>
<gene>
    <name evidence="2" type="ORF">MSPICULIGERA_LOCUS25208</name>
</gene>
<feature type="domain" description="MADF" evidence="1">
    <location>
        <begin position="215"/>
        <end position="306"/>
    </location>
</feature>